<accession>A0A261XUT2</accession>
<dbReference type="Proteomes" id="UP000242875">
    <property type="component" value="Unassembled WGS sequence"/>
</dbReference>
<dbReference type="Gene3D" id="3.40.50.720">
    <property type="entry name" value="NAD(P)-binding Rossmann-like Domain"/>
    <property type="match status" value="1"/>
</dbReference>
<dbReference type="SUPFAM" id="SSF50129">
    <property type="entry name" value="GroES-like"/>
    <property type="match status" value="1"/>
</dbReference>
<name>A0A261XUT2_9FUNG</name>
<organism evidence="2 3">
    <name type="scientific">Bifiguratus adelaidae</name>
    <dbReference type="NCBI Taxonomy" id="1938954"/>
    <lineage>
        <taxon>Eukaryota</taxon>
        <taxon>Fungi</taxon>
        <taxon>Fungi incertae sedis</taxon>
        <taxon>Mucoromycota</taxon>
        <taxon>Mucoromycotina</taxon>
        <taxon>Endogonomycetes</taxon>
        <taxon>Endogonales</taxon>
        <taxon>Endogonales incertae sedis</taxon>
        <taxon>Bifiguratus</taxon>
    </lineage>
</organism>
<evidence type="ECO:0000259" key="1">
    <source>
        <dbReference type="SMART" id="SM00829"/>
    </source>
</evidence>
<dbReference type="Gene3D" id="3.90.180.10">
    <property type="entry name" value="Medium-chain alcohol dehydrogenases, catalytic domain"/>
    <property type="match status" value="2"/>
</dbReference>
<dbReference type="CDD" id="cd08249">
    <property type="entry name" value="enoyl_reductase_like"/>
    <property type="match status" value="1"/>
</dbReference>
<dbReference type="SMART" id="SM00829">
    <property type="entry name" value="PKS_ER"/>
    <property type="match status" value="1"/>
</dbReference>
<evidence type="ECO:0000313" key="3">
    <source>
        <dbReference type="Proteomes" id="UP000242875"/>
    </source>
</evidence>
<dbReference type="EMBL" id="MVBO01000191">
    <property type="protein sequence ID" value="OZJ02083.1"/>
    <property type="molecule type" value="Genomic_DNA"/>
</dbReference>
<dbReference type="AlphaFoldDB" id="A0A261XUT2"/>
<dbReference type="InterPro" id="IPR036291">
    <property type="entry name" value="NAD(P)-bd_dom_sf"/>
</dbReference>
<reference evidence="2 3" key="1">
    <citation type="journal article" date="2017" name="Mycologia">
        <title>Bifiguratus adelaidae, gen. et sp. nov., a new member of Mucoromycotina in endophytic and soil-dwelling habitats.</title>
        <authorList>
            <person name="Torres-Cruz T.J."/>
            <person name="Billingsley Tobias T.L."/>
            <person name="Almatruk M."/>
            <person name="Hesse C."/>
            <person name="Kuske C.R."/>
            <person name="Desiro A."/>
            <person name="Benucci G.M."/>
            <person name="Bonito G."/>
            <person name="Stajich J.E."/>
            <person name="Dunlap C."/>
            <person name="Arnold A.E."/>
            <person name="Porras-Alfaro A."/>
        </authorList>
    </citation>
    <scope>NUCLEOTIDE SEQUENCE [LARGE SCALE GENOMIC DNA]</scope>
    <source>
        <strain evidence="2 3">AZ0501</strain>
    </source>
</reference>
<proteinExistence type="predicted"/>
<sequence length="309" mass="32886">MPSNSAAWLVAEKTKPLEVGPAPYTSPGENEIVVKNRAVAINPVDYGLQEKAFLPLNYPAILGSDVAGEVVEVGSSVTRFRVGDRVLGQGIFMDSSHSGTFQEYTVLLANMSSPIPSTVSFEAAAVIPLCLSTAACGMYQKGNLELQYPSLGVASGYEVITTASPRNFDYVKKLGASQVFDYHSKTIVEELVEALKGKTIAGVLDCITIDGAVEVCVEVLSRSHGRKFISTARPTSEDMPGGVKTKWIGFLNTEVSKIIYEDYLPKALAEGKFVPAPEPVVVGTGLHSIQDGLEAVSKGVSAKKVVITL</sequence>
<evidence type="ECO:0000313" key="2">
    <source>
        <dbReference type="EMBL" id="OZJ02083.1"/>
    </source>
</evidence>
<dbReference type="SUPFAM" id="SSF51735">
    <property type="entry name" value="NAD(P)-binding Rossmann-fold domains"/>
    <property type="match status" value="1"/>
</dbReference>
<dbReference type="InterPro" id="IPR011032">
    <property type="entry name" value="GroES-like_sf"/>
</dbReference>
<dbReference type="GO" id="GO:0016651">
    <property type="term" value="F:oxidoreductase activity, acting on NAD(P)H"/>
    <property type="evidence" value="ECO:0007669"/>
    <property type="project" value="InterPro"/>
</dbReference>
<dbReference type="InterPro" id="IPR047122">
    <property type="entry name" value="Trans-enoyl_RdTase-like"/>
</dbReference>
<dbReference type="InterPro" id="IPR020843">
    <property type="entry name" value="ER"/>
</dbReference>
<gene>
    <name evidence="2" type="ORF">BZG36_05318</name>
</gene>
<dbReference type="InterPro" id="IPR013154">
    <property type="entry name" value="ADH-like_N"/>
</dbReference>
<comment type="caution">
    <text evidence="2">The sequence shown here is derived from an EMBL/GenBank/DDBJ whole genome shotgun (WGS) entry which is preliminary data.</text>
</comment>
<keyword evidence="3" id="KW-1185">Reference proteome</keyword>
<dbReference type="PANTHER" id="PTHR45348">
    <property type="entry name" value="HYPOTHETICAL OXIDOREDUCTASE (EUROFUNG)"/>
    <property type="match status" value="1"/>
</dbReference>
<protein>
    <recommendedName>
        <fullName evidence="1">Enoyl reductase (ER) domain-containing protein</fullName>
    </recommendedName>
</protein>
<dbReference type="OrthoDB" id="9992527at2759"/>
<dbReference type="Pfam" id="PF08240">
    <property type="entry name" value="ADH_N"/>
    <property type="match status" value="1"/>
</dbReference>
<dbReference type="PANTHER" id="PTHR45348:SF2">
    <property type="entry name" value="ZINC-TYPE ALCOHOL DEHYDROGENASE-LIKE PROTEIN C2E1P3.01"/>
    <property type="match status" value="1"/>
</dbReference>
<feature type="domain" description="Enoyl reductase (ER)" evidence="1">
    <location>
        <begin position="13"/>
        <end position="307"/>
    </location>
</feature>